<evidence type="ECO:0000256" key="1">
    <source>
        <dbReference type="ARBA" id="ARBA00003767"/>
    </source>
</evidence>
<evidence type="ECO:0000256" key="11">
    <source>
        <dbReference type="ARBA" id="ARBA00023125"/>
    </source>
</evidence>
<protein>
    <submittedName>
        <fullName evidence="18">Zinc finger protein 37-like</fullName>
    </submittedName>
</protein>
<comment type="similarity">
    <text evidence="3">Belongs to the krueppel C2H2-type zinc-finger protein family.</text>
</comment>
<dbReference type="FunFam" id="3.30.160.60:FF:000303">
    <property type="entry name" value="Zinc finger protein 41"/>
    <property type="match status" value="1"/>
</dbReference>
<dbReference type="InterPro" id="IPR036236">
    <property type="entry name" value="Znf_C2H2_sf"/>
</dbReference>
<evidence type="ECO:0000256" key="7">
    <source>
        <dbReference type="ARBA" id="ARBA00022771"/>
    </source>
</evidence>
<feature type="compositionally biased region" description="Polar residues" evidence="15">
    <location>
        <begin position="297"/>
        <end position="312"/>
    </location>
</feature>
<feature type="compositionally biased region" description="Low complexity" evidence="15">
    <location>
        <begin position="266"/>
        <end position="286"/>
    </location>
</feature>
<dbReference type="FunFam" id="3.30.160.60:FF:000358">
    <property type="entry name" value="zinc finger protein 24"/>
    <property type="match status" value="1"/>
</dbReference>
<dbReference type="InterPro" id="IPR050331">
    <property type="entry name" value="Zinc_finger"/>
</dbReference>
<keyword evidence="6" id="KW-0677">Repeat</keyword>
<evidence type="ECO:0000256" key="15">
    <source>
        <dbReference type="SAM" id="MobiDB-lite"/>
    </source>
</evidence>
<keyword evidence="8" id="KW-0862">Zinc</keyword>
<feature type="region of interest" description="Disordered" evidence="15">
    <location>
        <begin position="183"/>
        <end position="210"/>
    </location>
</feature>
<dbReference type="PROSITE" id="PS50157">
    <property type="entry name" value="ZINC_FINGER_C2H2_2"/>
    <property type="match status" value="5"/>
</dbReference>
<keyword evidence="10" id="KW-0805">Transcription regulation</keyword>
<feature type="domain" description="C2H2-type" evidence="16">
    <location>
        <begin position="461"/>
        <end position="488"/>
    </location>
</feature>
<keyword evidence="12" id="KW-0804">Transcription</keyword>
<evidence type="ECO:0000256" key="4">
    <source>
        <dbReference type="ARBA" id="ARBA00022499"/>
    </source>
</evidence>
<feature type="compositionally biased region" description="Acidic residues" evidence="15">
    <location>
        <begin position="143"/>
        <end position="167"/>
    </location>
</feature>
<feature type="domain" description="C2H2-type" evidence="16">
    <location>
        <begin position="349"/>
        <end position="376"/>
    </location>
</feature>
<dbReference type="SMART" id="SM00355">
    <property type="entry name" value="ZnF_C2H2"/>
    <property type="match status" value="5"/>
</dbReference>
<evidence type="ECO:0000256" key="5">
    <source>
        <dbReference type="ARBA" id="ARBA00022723"/>
    </source>
</evidence>
<comment type="subcellular location">
    <subcellularLocation>
        <location evidence="2">Nucleus</location>
    </subcellularLocation>
</comment>
<dbReference type="FunFam" id="3.30.160.60:FF:001792">
    <property type="entry name" value="Zinc finger and BTB domain-containing 40"/>
    <property type="match status" value="1"/>
</dbReference>
<proteinExistence type="inferred from homology"/>
<keyword evidence="13" id="KW-0539">Nucleus</keyword>
<dbReference type="Pfam" id="PF00096">
    <property type="entry name" value="zf-C2H2"/>
    <property type="match status" value="4"/>
</dbReference>
<feature type="compositionally biased region" description="Basic and acidic residues" evidence="15">
    <location>
        <begin position="85"/>
        <end position="96"/>
    </location>
</feature>
<evidence type="ECO:0000256" key="8">
    <source>
        <dbReference type="ARBA" id="ARBA00022833"/>
    </source>
</evidence>
<keyword evidence="9" id="KW-0832">Ubl conjugation</keyword>
<evidence type="ECO:0000256" key="2">
    <source>
        <dbReference type="ARBA" id="ARBA00004123"/>
    </source>
</evidence>
<feature type="region of interest" description="Disordered" evidence="15">
    <location>
        <begin position="85"/>
        <end position="105"/>
    </location>
</feature>
<name>A0AAJ7T6A0_PETMA</name>
<feature type="domain" description="C2H2-type" evidence="16">
    <location>
        <begin position="433"/>
        <end position="460"/>
    </location>
</feature>
<evidence type="ECO:0000256" key="6">
    <source>
        <dbReference type="ARBA" id="ARBA00022737"/>
    </source>
</evidence>
<dbReference type="GO" id="GO:1990837">
    <property type="term" value="F:sequence-specific double-stranded DNA binding"/>
    <property type="evidence" value="ECO:0007669"/>
    <property type="project" value="UniProtKB-ARBA"/>
</dbReference>
<accession>A0AAJ7T6A0</accession>
<dbReference type="SUPFAM" id="SSF57667">
    <property type="entry name" value="beta-beta-alpha zinc fingers"/>
    <property type="match status" value="3"/>
</dbReference>
<dbReference type="RefSeq" id="XP_032810887.1">
    <property type="nucleotide sequence ID" value="XM_032954996.1"/>
</dbReference>
<dbReference type="PANTHER" id="PTHR16515:SF66">
    <property type="entry name" value="C2H2-TYPE DOMAIN-CONTAINING PROTEIN"/>
    <property type="match status" value="1"/>
</dbReference>
<sequence>MACMVATPALELSGDFPAWLEAQGVNAEVARAMDSELGIRDYGVLRACVGDGLVRAELLATARDRLPFGFYAVLRQVVKALRGAEPHDAGTSRWDDATASPSSPGDVTLGGLVDVLLALFSGLSRELLLSVQRLGGGGGGGNDDGDGGDGDDGSDSGGWDGEDCGDGQAEEDLVEAWDEIKTEHKDSDEGVTEVSEQHGARPGFSGAQLKGVTMTTTMMDVPDDEQLTSENAEGEEGSGGDDLELSVNDRENLNLPDDHYNDDDNNYNNDAYNNDDTYINDNTYNNEHFNDEDNYIDKNTATAETSNSQPTLCSGGRDGDGSSDSPSQSQAPEKSTAIAPASAEKARPHQCLHCDSRFFKTDDLKRHMRTHTGERPYCCEVCGRAFSQLCNLKKHWITHTGERQYRCALCGRAFKHFSGLRLHERTHTGERPYGCDVCGRAFAHYSNMKAHRRTHTGEKPYTCDVCGRAFSQVGNMKMHLRMHHGGQV</sequence>
<evidence type="ECO:0000259" key="16">
    <source>
        <dbReference type="PROSITE" id="PS50157"/>
    </source>
</evidence>
<evidence type="ECO:0000313" key="18">
    <source>
        <dbReference type="RefSeq" id="XP_032810887.1"/>
    </source>
</evidence>
<dbReference type="InterPro" id="IPR013087">
    <property type="entry name" value="Znf_C2H2_type"/>
</dbReference>
<dbReference type="PANTHER" id="PTHR16515">
    <property type="entry name" value="PR DOMAIN ZINC FINGER PROTEIN"/>
    <property type="match status" value="1"/>
</dbReference>
<dbReference type="Gene3D" id="3.30.160.60">
    <property type="entry name" value="Classic Zinc Finger"/>
    <property type="match status" value="5"/>
</dbReference>
<keyword evidence="11" id="KW-0238">DNA-binding</keyword>
<evidence type="ECO:0000256" key="14">
    <source>
        <dbReference type="PROSITE-ProRule" id="PRU00042"/>
    </source>
</evidence>
<evidence type="ECO:0000313" key="17">
    <source>
        <dbReference type="Proteomes" id="UP001318040"/>
    </source>
</evidence>
<evidence type="ECO:0000256" key="10">
    <source>
        <dbReference type="ARBA" id="ARBA00023015"/>
    </source>
</evidence>
<dbReference type="FunFam" id="3.30.160.60:FF:000145">
    <property type="entry name" value="Zinc finger protein 574"/>
    <property type="match status" value="1"/>
</dbReference>
<dbReference type="AlphaFoldDB" id="A0AAJ7T6A0"/>
<dbReference type="Proteomes" id="UP001318040">
    <property type="component" value="Chromosome 1"/>
</dbReference>
<dbReference type="PROSITE" id="PS00028">
    <property type="entry name" value="ZINC_FINGER_C2H2_1"/>
    <property type="match status" value="5"/>
</dbReference>
<dbReference type="GO" id="GO:0010468">
    <property type="term" value="P:regulation of gene expression"/>
    <property type="evidence" value="ECO:0007669"/>
    <property type="project" value="TreeGrafter"/>
</dbReference>
<reference evidence="18" key="1">
    <citation type="submission" date="2025-08" db="UniProtKB">
        <authorList>
            <consortium name="RefSeq"/>
        </authorList>
    </citation>
    <scope>IDENTIFICATION</scope>
    <source>
        <tissue evidence="18">Sperm</tissue>
    </source>
</reference>
<comment type="function">
    <text evidence="1">May be involved in transcriptional regulation.</text>
</comment>
<keyword evidence="7 14" id="KW-0863">Zinc-finger</keyword>
<feature type="domain" description="C2H2-type" evidence="16">
    <location>
        <begin position="377"/>
        <end position="404"/>
    </location>
</feature>
<feature type="region of interest" description="Disordered" evidence="15">
    <location>
        <begin position="252"/>
        <end position="344"/>
    </location>
</feature>
<evidence type="ECO:0000256" key="12">
    <source>
        <dbReference type="ARBA" id="ARBA00023163"/>
    </source>
</evidence>
<organism evidence="17 18">
    <name type="scientific">Petromyzon marinus</name>
    <name type="common">Sea lamprey</name>
    <dbReference type="NCBI Taxonomy" id="7757"/>
    <lineage>
        <taxon>Eukaryota</taxon>
        <taxon>Metazoa</taxon>
        <taxon>Chordata</taxon>
        <taxon>Craniata</taxon>
        <taxon>Vertebrata</taxon>
        <taxon>Cyclostomata</taxon>
        <taxon>Hyperoartia</taxon>
        <taxon>Petromyzontiformes</taxon>
        <taxon>Petromyzontidae</taxon>
        <taxon>Petromyzon</taxon>
    </lineage>
</organism>
<evidence type="ECO:0000256" key="9">
    <source>
        <dbReference type="ARBA" id="ARBA00022843"/>
    </source>
</evidence>
<evidence type="ECO:0000256" key="13">
    <source>
        <dbReference type="ARBA" id="ARBA00023242"/>
    </source>
</evidence>
<keyword evidence="5" id="KW-0479">Metal-binding</keyword>
<gene>
    <name evidence="18" type="primary">LOC116942716</name>
</gene>
<dbReference type="FunFam" id="3.30.160.60:FF:000774">
    <property type="entry name" value="Zinc finger protein"/>
    <property type="match status" value="1"/>
</dbReference>
<dbReference type="GO" id="GO:0008270">
    <property type="term" value="F:zinc ion binding"/>
    <property type="evidence" value="ECO:0007669"/>
    <property type="project" value="UniProtKB-KW"/>
</dbReference>
<evidence type="ECO:0000256" key="3">
    <source>
        <dbReference type="ARBA" id="ARBA00006991"/>
    </source>
</evidence>
<feature type="region of interest" description="Disordered" evidence="15">
    <location>
        <begin position="137"/>
        <end position="167"/>
    </location>
</feature>
<feature type="domain" description="C2H2-type" evidence="16">
    <location>
        <begin position="405"/>
        <end position="432"/>
    </location>
</feature>
<keyword evidence="4" id="KW-1017">Isopeptide bond</keyword>
<dbReference type="KEGG" id="pmrn:116942716"/>
<dbReference type="GO" id="GO:0005634">
    <property type="term" value="C:nucleus"/>
    <property type="evidence" value="ECO:0007669"/>
    <property type="project" value="UniProtKB-SubCell"/>
</dbReference>
<keyword evidence="17" id="KW-1185">Reference proteome</keyword>